<evidence type="ECO:0000313" key="2">
    <source>
        <dbReference type="EMBL" id="SFU52632.1"/>
    </source>
</evidence>
<dbReference type="GO" id="GO:0016301">
    <property type="term" value="F:kinase activity"/>
    <property type="evidence" value="ECO:0007669"/>
    <property type="project" value="UniProtKB-KW"/>
</dbReference>
<dbReference type="Pfam" id="PF13581">
    <property type="entry name" value="HATPase_c_2"/>
    <property type="match status" value="1"/>
</dbReference>
<keyword evidence="2" id="KW-0418">Kinase</keyword>
<dbReference type="RefSeq" id="WP_068836622.1">
    <property type="nucleotide sequence ID" value="NZ_BMXC01000001.1"/>
</dbReference>
<feature type="domain" description="Histidine kinase/HSP90-like ATPase" evidence="1">
    <location>
        <begin position="16"/>
        <end position="125"/>
    </location>
</feature>
<dbReference type="STRING" id="388950.GCA_001611675_00407"/>
<protein>
    <submittedName>
        <fullName evidence="2">Anti-sigma regulatory factor (Ser/Thr protein kinase)</fullName>
    </submittedName>
</protein>
<dbReference type="Proteomes" id="UP000182491">
    <property type="component" value="Unassembled WGS sequence"/>
</dbReference>
<dbReference type="InterPro" id="IPR036457">
    <property type="entry name" value="PPM-type-like_dom_sf"/>
</dbReference>
<dbReference type="Gene3D" id="3.60.40.10">
    <property type="entry name" value="PPM-type phosphatase domain"/>
    <property type="match status" value="1"/>
</dbReference>
<dbReference type="InterPro" id="IPR036890">
    <property type="entry name" value="HATPase_C_sf"/>
</dbReference>
<sequence>MYVKQHQKYAVPDKSYASMAKRDISRMAEAQGFSASEVGKVNIVVSELTSNLMKHVPEGGELLVRPLGKDGLEIICLDNGEGMRDPSRMQEDGVSTYGSAGEGLGAIKRQSDEFDLFSQAGVGTIILSRIFKAGKYNARTAQDANHELGYVLVAKPHETLCGDNLAVIEKGPELYLLALDGLGHGENAYEAAQLAAKVFNTSPILPPDKSLRHIHEQIRRTRGAVGFVANISGATQSLSYCGIGNIAGKLYSADGVWTGSGYKNIISYNGILGHNIPNTTSNQQLEWGRQKLLILHSDGIKSRWELTKYPALVRHHAAVIAALLYKEYSRQTDDTMVVVCKGKF</sequence>
<dbReference type="AlphaFoldDB" id="A0A1I7GW36"/>
<keyword evidence="3" id="KW-1185">Reference proteome</keyword>
<accession>A0A1I7GW36</accession>
<dbReference type="SUPFAM" id="SSF55874">
    <property type="entry name" value="ATPase domain of HSP90 chaperone/DNA topoisomerase II/histidine kinase"/>
    <property type="match status" value="1"/>
</dbReference>
<reference evidence="3" key="1">
    <citation type="submission" date="2016-10" db="EMBL/GenBank/DDBJ databases">
        <authorList>
            <person name="Varghese N."/>
        </authorList>
    </citation>
    <scope>NUCLEOTIDE SEQUENCE [LARGE SCALE GENOMIC DNA]</scope>
    <source>
        <strain evidence="3">DSM 18820</strain>
    </source>
</reference>
<evidence type="ECO:0000313" key="3">
    <source>
        <dbReference type="Proteomes" id="UP000182491"/>
    </source>
</evidence>
<organism evidence="2 3">
    <name type="scientific">Pontibacter akesuensis</name>
    <dbReference type="NCBI Taxonomy" id="388950"/>
    <lineage>
        <taxon>Bacteria</taxon>
        <taxon>Pseudomonadati</taxon>
        <taxon>Bacteroidota</taxon>
        <taxon>Cytophagia</taxon>
        <taxon>Cytophagales</taxon>
        <taxon>Hymenobacteraceae</taxon>
        <taxon>Pontibacter</taxon>
    </lineage>
</organism>
<dbReference type="PANTHER" id="PTHR35801:SF1">
    <property type="entry name" value="PHOSPHOSERINE PHOSPHATASE RSBX"/>
    <property type="match status" value="1"/>
</dbReference>
<dbReference type="InterPro" id="IPR039248">
    <property type="entry name" value="Ptase_RsbX"/>
</dbReference>
<dbReference type="OrthoDB" id="479131at2"/>
<evidence type="ECO:0000259" key="1">
    <source>
        <dbReference type="Pfam" id="PF13581"/>
    </source>
</evidence>
<proteinExistence type="predicted"/>
<dbReference type="PANTHER" id="PTHR35801">
    <property type="entry name" value="PHOSPHOSERINE PHOSPHATASE RSBX"/>
    <property type="match status" value="1"/>
</dbReference>
<dbReference type="SUPFAM" id="SSF81606">
    <property type="entry name" value="PP2C-like"/>
    <property type="match status" value="1"/>
</dbReference>
<name>A0A1I7GW36_9BACT</name>
<dbReference type="InterPro" id="IPR003594">
    <property type="entry name" value="HATPase_dom"/>
</dbReference>
<gene>
    <name evidence="2" type="ORF">SAMN04487941_1311</name>
</gene>
<dbReference type="Gene3D" id="3.30.565.10">
    <property type="entry name" value="Histidine kinase-like ATPase, C-terminal domain"/>
    <property type="match status" value="1"/>
</dbReference>
<keyword evidence="2" id="KW-0808">Transferase</keyword>
<dbReference type="EMBL" id="FPCA01000001">
    <property type="protein sequence ID" value="SFU52632.1"/>
    <property type="molecule type" value="Genomic_DNA"/>
</dbReference>